<organism evidence="1 2">
    <name type="scientific">Granulosicoccus antarcticus IMCC3135</name>
    <dbReference type="NCBI Taxonomy" id="1192854"/>
    <lineage>
        <taxon>Bacteria</taxon>
        <taxon>Pseudomonadati</taxon>
        <taxon>Pseudomonadota</taxon>
        <taxon>Gammaproteobacteria</taxon>
        <taxon>Chromatiales</taxon>
        <taxon>Granulosicoccaceae</taxon>
        <taxon>Granulosicoccus</taxon>
    </lineage>
</organism>
<sequence length="76" mass="8596">MAENYRHGHFFRLPQVRGMSYSQVLASVAQVNADNERHGSELEVDISKVLSTLERDEGVRPIVAPTSGDQRRRKSD</sequence>
<protein>
    <submittedName>
        <fullName evidence="1">Uncharacterized protein</fullName>
    </submittedName>
</protein>
<keyword evidence="2" id="KW-1185">Reference proteome</keyword>
<gene>
    <name evidence="1" type="ORF">IMCC3135_07845</name>
</gene>
<accession>A0A2Z2NJV5</accession>
<proteinExistence type="predicted"/>
<name>A0A2Z2NJV5_9GAMM</name>
<reference evidence="1 2" key="1">
    <citation type="submission" date="2016-12" db="EMBL/GenBank/DDBJ databases">
        <authorList>
            <person name="Song W.-J."/>
            <person name="Kurnit D.M."/>
        </authorList>
    </citation>
    <scope>NUCLEOTIDE SEQUENCE [LARGE SCALE GENOMIC DNA]</scope>
    <source>
        <strain evidence="1 2">IMCC3135</strain>
    </source>
</reference>
<evidence type="ECO:0000313" key="1">
    <source>
        <dbReference type="EMBL" id="ASJ71672.1"/>
    </source>
</evidence>
<dbReference type="Proteomes" id="UP000250079">
    <property type="component" value="Chromosome"/>
</dbReference>
<dbReference type="AlphaFoldDB" id="A0A2Z2NJV5"/>
<evidence type="ECO:0000313" key="2">
    <source>
        <dbReference type="Proteomes" id="UP000250079"/>
    </source>
</evidence>
<dbReference type="EMBL" id="CP018632">
    <property type="protein sequence ID" value="ASJ71672.1"/>
    <property type="molecule type" value="Genomic_DNA"/>
</dbReference>
<dbReference type="KEGG" id="gai:IMCC3135_07845"/>